<dbReference type="SMART" id="SM00541">
    <property type="entry name" value="FYRN"/>
    <property type="match status" value="1"/>
</dbReference>
<feature type="compositionally biased region" description="Basic residues" evidence="16">
    <location>
        <begin position="2089"/>
        <end position="2099"/>
    </location>
</feature>
<dbReference type="GO" id="GO:0003713">
    <property type="term" value="F:transcription coactivator activity"/>
    <property type="evidence" value="ECO:0007669"/>
    <property type="project" value="TreeGrafter"/>
</dbReference>
<dbReference type="SUPFAM" id="SSF57903">
    <property type="entry name" value="FYVE/PHD zinc finger"/>
    <property type="match status" value="6"/>
</dbReference>
<evidence type="ECO:0000256" key="14">
    <source>
        <dbReference type="PROSITE-ProRule" id="PRU00146"/>
    </source>
</evidence>
<feature type="compositionally biased region" description="Pro residues" evidence="16">
    <location>
        <begin position="3545"/>
        <end position="3567"/>
    </location>
</feature>
<dbReference type="Pfam" id="PF05965">
    <property type="entry name" value="FYRC"/>
    <property type="match status" value="1"/>
</dbReference>
<feature type="compositionally biased region" description="Basic residues" evidence="16">
    <location>
        <begin position="5466"/>
        <end position="5480"/>
    </location>
</feature>
<dbReference type="PROSITE" id="PS50280">
    <property type="entry name" value="SET"/>
    <property type="match status" value="1"/>
</dbReference>
<feature type="compositionally biased region" description="Basic and acidic residues" evidence="16">
    <location>
        <begin position="4684"/>
        <end position="4697"/>
    </location>
</feature>
<feature type="region of interest" description="Disordered" evidence="16">
    <location>
        <begin position="2125"/>
        <end position="2145"/>
    </location>
</feature>
<feature type="region of interest" description="Disordered" evidence="16">
    <location>
        <begin position="1671"/>
        <end position="1695"/>
    </location>
</feature>
<feature type="domain" description="PHD-type" evidence="17">
    <location>
        <begin position="1762"/>
        <end position="1815"/>
    </location>
</feature>
<dbReference type="EMBL" id="JARGEI010000008">
    <property type="protein sequence ID" value="KAJ8727392.1"/>
    <property type="molecule type" value="Genomic_DNA"/>
</dbReference>
<dbReference type="Pfam" id="PF13771">
    <property type="entry name" value="zf-HC5HC2H"/>
    <property type="match status" value="2"/>
</dbReference>
<feature type="compositionally biased region" description="Polar residues" evidence="16">
    <location>
        <begin position="4305"/>
        <end position="4315"/>
    </location>
</feature>
<feature type="region of interest" description="Disordered" evidence="16">
    <location>
        <begin position="2584"/>
        <end position="2617"/>
    </location>
</feature>
<evidence type="ECO:0000256" key="4">
    <source>
        <dbReference type="ARBA" id="ARBA00022679"/>
    </source>
</evidence>
<feature type="region of interest" description="Disordered" evidence="16">
    <location>
        <begin position="5304"/>
        <end position="5323"/>
    </location>
</feature>
<feature type="region of interest" description="Disordered" evidence="16">
    <location>
        <begin position="3869"/>
        <end position="4240"/>
    </location>
</feature>
<dbReference type="InterPro" id="IPR003616">
    <property type="entry name" value="Post-SET_dom"/>
</dbReference>
<feature type="compositionally biased region" description="Basic and acidic residues" evidence="16">
    <location>
        <begin position="3585"/>
        <end position="3594"/>
    </location>
</feature>
<dbReference type="PANTHER" id="PTHR45888:SF6">
    <property type="entry name" value="HL01030P-RELATED"/>
    <property type="match status" value="1"/>
</dbReference>
<feature type="region of interest" description="Disordered" evidence="16">
    <location>
        <begin position="4824"/>
        <end position="4865"/>
    </location>
</feature>
<keyword evidence="3" id="KW-0489">Methyltransferase</keyword>
<feature type="region of interest" description="Disordered" evidence="16">
    <location>
        <begin position="110"/>
        <end position="135"/>
    </location>
</feature>
<dbReference type="PROSITE" id="PS51805">
    <property type="entry name" value="EPHD"/>
    <property type="match status" value="1"/>
</dbReference>
<keyword evidence="9" id="KW-0862">Zinc</keyword>
<feature type="compositionally biased region" description="Low complexity" evidence="16">
    <location>
        <begin position="4829"/>
        <end position="4848"/>
    </location>
</feature>
<feature type="region of interest" description="Disordered" evidence="16">
    <location>
        <begin position="5879"/>
        <end position="5914"/>
    </location>
</feature>
<dbReference type="InterPro" id="IPR034732">
    <property type="entry name" value="EPHD"/>
</dbReference>
<dbReference type="Proteomes" id="UP001231518">
    <property type="component" value="Chromosome 11"/>
</dbReference>
<evidence type="ECO:0000256" key="8">
    <source>
        <dbReference type="ARBA" id="ARBA00022771"/>
    </source>
</evidence>
<dbReference type="InterPro" id="IPR003889">
    <property type="entry name" value="FYrich_C"/>
</dbReference>
<evidence type="ECO:0000256" key="6">
    <source>
        <dbReference type="ARBA" id="ARBA00022723"/>
    </source>
</evidence>
<evidence type="ECO:0000256" key="15">
    <source>
        <dbReference type="SAM" id="Coils"/>
    </source>
</evidence>
<evidence type="ECO:0000259" key="19">
    <source>
        <dbReference type="PROSITE" id="PS50868"/>
    </source>
</evidence>
<feature type="region of interest" description="Disordered" evidence="16">
    <location>
        <begin position="2372"/>
        <end position="2404"/>
    </location>
</feature>
<feature type="compositionally biased region" description="Basic and acidic residues" evidence="16">
    <location>
        <begin position="1991"/>
        <end position="2005"/>
    </location>
</feature>
<dbReference type="Pfam" id="PF00628">
    <property type="entry name" value="PHD"/>
    <property type="match status" value="1"/>
</dbReference>
<feature type="region of interest" description="Disordered" evidence="16">
    <location>
        <begin position="2724"/>
        <end position="2747"/>
    </location>
</feature>
<feature type="compositionally biased region" description="Low complexity" evidence="16">
    <location>
        <begin position="3970"/>
        <end position="4059"/>
    </location>
</feature>
<gene>
    <name evidence="21" type="ORF">PYW07_001511</name>
</gene>
<feature type="region of interest" description="Disordered" evidence="16">
    <location>
        <begin position="5201"/>
        <end position="5238"/>
    </location>
</feature>
<dbReference type="InterPro" id="IPR036910">
    <property type="entry name" value="HMG_box_dom_sf"/>
</dbReference>
<feature type="compositionally biased region" description="Pro residues" evidence="16">
    <location>
        <begin position="2677"/>
        <end position="2688"/>
    </location>
</feature>
<feature type="region of interest" description="Disordered" evidence="16">
    <location>
        <begin position="2064"/>
        <end position="2099"/>
    </location>
</feature>
<keyword evidence="7" id="KW-0677">Repeat</keyword>
<dbReference type="PANTHER" id="PTHR45888">
    <property type="entry name" value="HL01030P-RELATED"/>
    <property type="match status" value="1"/>
</dbReference>
<evidence type="ECO:0000256" key="9">
    <source>
        <dbReference type="ARBA" id="ARBA00022833"/>
    </source>
</evidence>
<feature type="region of interest" description="Disordered" evidence="16">
    <location>
        <begin position="13"/>
        <end position="68"/>
    </location>
</feature>
<dbReference type="InterPro" id="IPR001214">
    <property type="entry name" value="SET_dom"/>
</dbReference>
<name>A0AAD7YSF5_MYTSE</name>
<evidence type="ECO:0000313" key="22">
    <source>
        <dbReference type="Proteomes" id="UP001231518"/>
    </source>
</evidence>
<dbReference type="FunFam" id="2.170.270.10:FF:000003">
    <property type="entry name" value="Histone-lysine N-methyltransferase"/>
    <property type="match status" value="1"/>
</dbReference>
<accession>A0AAD7YSF5</accession>
<feature type="region of interest" description="Disordered" evidence="16">
    <location>
        <begin position="2647"/>
        <end position="2692"/>
    </location>
</feature>
<keyword evidence="2" id="KW-0597">Phosphoprotein</keyword>
<feature type="region of interest" description="Disordered" evidence="16">
    <location>
        <begin position="4261"/>
        <end position="4347"/>
    </location>
</feature>
<dbReference type="GO" id="GO:0042800">
    <property type="term" value="F:histone H3K4 methyltransferase activity"/>
    <property type="evidence" value="ECO:0007669"/>
    <property type="project" value="TreeGrafter"/>
</dbReference>
<dbReference type="SMART" id="SM00508">
    <property type="entry name" value="PostSET"/>
    <property type="match status" value="1"/>
</dbReference>
<evidence type="ECO:0000259" key="18">
    <source>
        <dbReference type="PROSITE" id="PS50280"/>
    </source>
</evidence>
<feature type="compositionally biased region" description="Low complexity" evidence="16">
    <location>
        <begin position="2598"/>
        <end position="2614"/>
    </location>
</feature>
<feature type="coiled-coil region" evidence="15">
    <location>
        <begin position="3695"/>
        <end position="3729"/>
    </location>
</feature>
<evidence type="ECO:0000256" key="7">
    <source>
        <dbReference type="ARBA" id="ARBA00022737"/>
    </source>
</evidence>
<organism evidence="21 22">
    <name type="scientific">Mythimna separata</name>
    <name type="common">Oriental armyworm</name>
    <name type="synonym">Pseudaletia separata</name>
    <dbReference type="NCBI Taxonomy" id="271217"/>
    <lineage>
        <taxon>Eukaryota</taxon>
        <taxon>Metazoa</taxon>
        <taxon>Ecdysozoa</taxon>
        <taxon>Arthropoda</taxon>
        <taxon>Hexapoda</taxon>
        <taxon>Insecta</taxon>
        <taxon>Pterygota</taxon>
        <taxon>Neoptera</taxon>
        <taxon>Endopterygota</taxon>
        <taxon>Lepidoptera</taxon>
        <taxon>Glossata</taxon>
        <taxon>Ditrysia</taxon>
        <taxon>Noctuoidea</taxon>
        <taxon>Noctuidae</taxon>
        <taxon>Noctuinae</taxon>
        <taxon>Hadenini</taxon>
        <taxon>Mythimna</taxon>
    </lineage>
</organism>
<feature type="compositionally biased region" description="Low complexity" evidence="16">
    <location>
        <begin position="2798"/>
        <end position="2818"/>
    </location>
</feature>
<feature type="domain" description="PHD-type" evidence="17">
    <location>
        <begin position="430"/>
        <end position="486"/>
    </location>
</feature>
<comment type="caution">
    <text evidence="21">The sequence shown here is derived from an EMBL/GenBank/DDBJ whole genome shotgun (WGS) entry which is preliminary data.</text>
</comment>
<feature type="region of interest" description="Disordered" evidence="16">
    <location>
        <begin position="6336"/>
        <end position="6355"/>
    </location>
</feature>
<dbReference type="CDD" id="cd19171">
    <property type="entry name" value="SET_KMT2C_2D"/>
    <property type="match status" value="1"/>
</dbReference>
<keyword evidence="12" id="KW-0804">Transcription</keyword>
<feature type="compositionally biased region" description="Basic and acidic residues" evidence="16">
    <location>
        <begin position="5434"/>
        <end position="5444"/>
    </location>
</feature>
<keyword evidence="5" id="KW-0949">S-adenosyl-L-methionine</keyword>
<feature type="region of interest" description="Disordered" evidence="16">
    <location>
        <begin position="3538"/>
        <end position="3571"/>
    </location>
</feature>
<feature type="region of interest" description="Disordered" evidence="16">
    <location>
        <begin position="5633"/>
        <end position="5659"/>
    </location>
</feature>
<feature type="compositionally biased region" description="Polar residues" evidence="16">
    <location>
        <begin position="5210"/>
        <end position="5238"/>
    </location>
</feature>
<feature type="domain" description="SET" evidence="18">
    <location>
        <begin position="6382"/>
        <end position="6498"/>
    </location>
</feature>
<dbReference type="GO" id="GO:0005700">
    <property type="term" value="C:polytene chromosome"/>
    <property type="evidence" value="ECO:0007669"/>
    <property type="project" value="UniProtKB-ARBA"/>
</dbReference>
<feature type="region of interest" description="Disordered" evidence="16">
    <location>
        <begin position="4598"/>
        <end position="4645"/>
    </location>
</feature>
<dbReference type="PROSITE" id="PS50016">
    <property type="entry name" value="ZF_PHD_2"/>
    <property type="match status" value="3"/>
</dbReference>
<evidence type="ECO:0000256" key="11">
    <source>
        <dbReference type="ARBA" id="ARBA00023015"/>
    </source>
</evidence>
<dbReference type="Gene3D" id="3.30.40.10">
    <property type="entry name" value="Zinc/RING finger domain, C3HC4 (zinc finger)"/>
    <property type="match status" value="7"/>
</dbReference>
<evidence type="ECO:0000256" key="16">
    <source>
        <dbReference type="SAM" id="MobiDB-lite"/>
    </source>
</evidence>
<feature type="region of interest" description="Disordered" evidence="16">
    <location>
        <begin position="2781"/>
        <end position="2840"/>
    </location>
</feature>
<evidence type="ECO:0000259" key="17">
    <source>
        <dbReference type="PROSITE" id="PS50016"/>
    </source>
</evidence>
<keyword evidence="15" id="KW-0175">Coiled coil</keyword>
<reference evidence="21" key="1">
    <citation type="submission" date="2023-03" db="EMBL/GenBank/DDBJ databases">
        <title>Chromosome-level genomes of two armyworms, Mythimna separata and Mythimna loreyi, provide insights into the biosynthesis and reception of sex pheromones.</title>
        <authorList>
            <person name="Zhao H."/>
        </authorList>
    </citation>
    <scope>NUCLEOTIDE SEQUENCE</scope>
    <source>
        <strain evidence="21">BeijingLab</strain>
        <tissue evidence="21">Pupa</tissue>
    </source>
</reference>
<dbReference type="InterPro" id="IPR011011">
    <property type="entry name" value="Znf_FYVE_PHD"/>
</dbReference>
<dbReference type="GO" id="GO:0032259">
    <property type="term" value="P:methylation"/>
    <property type="evidence" value="ECO:0007669"/>
    <property type="project" value="UniProtKB-KW"/>
</dbReference>
<feature type="region of interest" description="Disordered" evidence="16">
    <location>
        <begin position="5712"/>
        <end position="5732"/>
    </location>
</feature>
<evidence type="ECO:0008006" key="23">
    <source>
        <dbReference type="Google" id="ProtNLM"/>
    </source>
</evidence>
<feature type="compositionally biased region" description="Low complexity" evidence="16">
    <location>
        <begin position="195"/>
        <end position="219"/>
    </location>
</feature>
<dbReference type="GO" id="GO:0008270">
    <property type="term" value="F:zinc ion binding"/>
    <property type="evidence" value="ECO:0007669"/>
    <property type="project" value="UniProtKB-KW"/>
</dbReference>
<feature type="compositionally biased region" description="Acidic residues" evidence="16">
    <location>
        <begin position="13"/>
        <end position="30"/>
    </location>
</feature>
<feature type="compositionally biased region" description="Polar residues" evidence="16">
    <location>
        <begin position="4060"/>
        <end position="4072"/>
    </location>
</feature>
<dbReference type="GO" id="GO:0098687">
    <property type="term" value="C:chromosomal region"/>
    <property type="evidence" value="ECO:0007669"/>
    <property type="project" value="UniProtKB-ARBA"/>
</dbReference>
<dbReference type="PROSITE" id="PS51543">
    <property type="entry name" value="FYRC"/>
    <property type="match status" value="1"/>
</dbReference>
<evidence type="ECO:0000256" key="12">
    <source>
        <dbReference type="ARBA" id="ARBA00023163"/>
    </source>
</evidence>
<feature type="compositionally biased region" description="Basic and acidic residues" evidence="16">
    <location>
        <begin position="5712"/>
        <end position="5722"/>
    </location>
</feature>
<feature type="compositionally biased region" description="Polar residues" evidence="16">
    <location>
        <begin position="3920"/>
        <end position="3969"/>
    </location>
</feature>
<dbReference type="SUPFAM" id="SSF47095">
    <property type="entry name" value="HMG-box"/>
    <property type="match status" value="1"/>
</dbReference>
<sequence length="6522" mass="715550">MLKRVAMDVQDDNVLDVDLLADDGSEEEGEAPPSSDFYIGPGSTPTSCASSPRGEEPASPHGGVSQPAFFHHQTYTRPFFTSGRRGPGRPRKEGPKLVREGKIVRRYRGGNAGSLRGAKRHRGSRDDSLEDMMDDDDFSIPPIPEEPPYMPEKWPGKLCALCNLSERSQLGQGEMRQIPCKLGEGDGSTTPAICNSGGATPTNATTPSSTPSTPVTPGLVSPPPELVDPNQHPLALPLSRRQKAFNKCKTPLYNMEHTDELSIIGYGDVIELSGVVSSGALHVHRCCLEFSPPFQDHVFSTSTSDEDKDQLEEARVKGIVSTALSRKCAFCSRHGASIPCKMSCSKYFHLPCVLASGGFIDFQTKSSFCKDHLYQVPLICTADIDCRTCRTIGDIANLMTCVTCGAHYHGTCVGLAQLPGVRSGWSCRSCRTCQVCRGETGAGLAAHDARAVTCEHCDKVYHATCLRPVMATVPKYGWKCKCCRVCSDCGSRSPGAGPSSRWHAHYTVCDSCYQQRNKGSCCPLCRRAYRAAAYRDMIRCILCKRYVYVLCVVCSDCGSRSPGAGPSSRWHAHYTVCDSCYQQRNKGSCCPLCRRAYRAAAYRDMIRCILCKRYVYVLCVVCSDCGSRSPGAGPSSRWHAHYTVCDSCYQQRNKGSCCPLCRRAYRAAAYRDMIRCILCKRYVYVLCVVCSDCGSRSPGAGPSSRWHAHYTVCDSCYQQRNKGSCCPLCRRAYRAAAYRDMIRCILCKRYVYVLCVVCSDCGSRSPGAGPSSRWHAHYTVCDSCYQQRNKGSCCPLCRRAYRAAAYRDMIRCILCKRYVYVLCQRNKGSCCPLCRRAYRAAAYRDMIRCILCKRYVYVLCVVCSDCGSRSPGAGPSSRWHAHYTVCDSCYQQRNKGSCCPLCRRAYRAAAYRDMIRCILCKRYVYVLCVVCSDCGSRSPGAGPSSRWHAHYTVCDSCYQQRNKGSCCPLCRRAYRAAAYRDMIRCILCKRYVYVLCVVCSDCGSRSPGAGPSSRWHAHYTVCDSCYQQRNKGSCCPLCRRAYRAAAYRDMIRCILCKRYVYVLCVVCSDCGSRSPGAGPSSRWHAHYTVCDSCYQQRNKGSCCPLCRRAYRAAAYRDMIRCILCKRYVYVLCVVCSDCGSRSPGAGPSSRWHAHYTVCDSCYQQRNKGSCCPLCRRAYRAAAYRDMIRCILCKRYVYVLCVVCSDCGSRSPGAGPSSRWHAHYTVCDSCYQQRNKGSCCPLCRRAYRAAAYRDMIRCILCKRYVYVLCVVCSDCGSRSPGAGPSSRWHAHYTVCDSCYQQRNKGSCCPLCRRAYRAAAYRDMIRCILCKRYVYVLCVVCSDCGSRSPGAGPSSRWHAHYTVCDSCYQQRNKGSCCPLCRRAYRAAAYRDMIRCILCKRYVYVLCVVCSDCGSRSPGAGPSSRWHAHYTVCDSCYQQRNKGSCCPLCRRAYRAAAYRDMIRCILCKRYVYVLCVVCSDCGSRSPGAGPSSRWHAHYTVCDSCYQQRNKGSCCPLCRRAYRAAAYRDMIRCILCKRYVHGMCDPDAEPQQYRLKKEQNPSYEYSCPICKAQMQLTGSKTGSFDEDTVASTSQDSSFGDENSQQEQDPLAIEPKPDVGLGKGKPFTVSAKVAKKKIGGYKLKGGFPPSGKLGFQKRQRSVLDFGRKRGSKPKMRGVFGVPGLGLQRPQAPDNKAPEDDPGVENKLVLCSSKDKFVLTQDLCVMCGAIGTDSEGCLIACAQCGQTYHPYCVNIKVSQVIVTQGWRCLDCTVCEGCGARGDETLLLLCDDCDTTWHTYCARPPLADVPRGPWRCERCRRCLVCGTRHTLAWCDNYTECAPCASLVMCCVCSEPYSDGELIIQCEGCRRWLHASCDSIRSENDAELCCRAGYKCVLCRGRELPPPHLARAIEAGAAAAPPPAPVQPRPMPRPTPQSLGLAGEYYVDDVCLSQRGAHHMKQLEAEMGITHTRRKRRFNKNENTEKDAVVQNADVEMGDDSKPDSTAEVKEEPGVPNTNFKEGILWNVANDGPPPEGFTIYTTDSGLTVLRRKRQRNLNKLGIGGFVVRQRQTTAKAQADDEKEGDGTQASGESPSNKRKPRRKPRSKLMEQFPSYMQEAFFGKDLLEPTKAAVTSTANPAESPGGTLRPATPEGYRELRDFKWELDNSDSDGEDVLAALTSFNDHDVSVTIALNTDEVDILNSLRPKDEKENSSSNADGTVKIKTEIDDGQLKHTEDSTALKNAILGPQPAEAEQPPTVATESIPTVHSTKTEAISEAGGSSQASTISPKDDLSLLGVNLDAMVRDGLPDMDSNDVDEIFKGVLTDDSQESQESSVSYVNSMAGTPYSQQRQQLQSPMEYTSPYPEFGGSSSNSAMSPIFESGNGNAWPDAAQAPPPTYNQRSADKMRADESLGSAATISAVLYANTNHPEWKTEFPNWVDRCKQILKKWRALPSDQKAPYLQRARDNRSAIRMKKAQQSTSSGAAETEPSSAAPARAASPPAAAAPAPAAPGVRAPNVTVTAGGLLEADAHIRVLTPSEIMRTLPRLAHKRHTELHAPSAVWREGAMQKELDDAFHVDLDCEQERACNQQRSAREAEQERQWKHLQQQRQQQTQQQQQIIHDQRMQDKLSLNGISIPPANCHVNSDPKAAMQRLRAPDGSSPPGAGAGVPMAGGPMAGGPMAAGPPPSPAPPAEAPRSAFPAQRFPLHYGNNDDINRQLRDLLQRHPEKMWPGQQHSEASSPSPGVGEGQPFRQPLPVTLRARAPLMHANRPDHHLTMQQRLVSENAQHQQNVQTNAAQHMVEQQKQNAAQNNAASNENKQESNQEQSTDEMDMGDMDKLEQDGSNIGEVGDILTGLNGEDDEVLFETLTAEIGEQFNILEYADPELAALNDAEHILDGLDLADDGLPERHAKREPEDEHEQGQDNKMYNDLQKAVKNIESKPEVKSEIEDIKPEVKLEAPATPAPQQMYADPVQRVITQNQQMALQASIYNAMQAIKSEVKLENEENKPQRPVFTQMFTNAPQRLQLYHQQQRPQQFQPGQQVMNQQVVQRPQVQFTGGQHMHYAQGGVSGGANPVGPGIPAGSAASAASIVSAMTAQVNAALAAGRSIAAGTKLVAADGSVGVVRADRTVELKHLPYAGQYHSSIVSAMTAQVNAALAAGRSIAAGTKLVAADGSVGVVRADRTVELKHLPYAGQYHSSIVSAMTAQVNAALAAGRSIAAGTKLVAADGSVGVVRADRTVELKHLPYAGQYHSSIVSAMTAQVNAALAAGRSIAAGTKLVAADGSVGVVRADRTVELKHLPYAGQYHSSIVSAMTAQVNAALAAGRSIAAGTKLVAADGSVGVVRADRTVELKHLPYAGQYHSSIVSAMTAQVNAALAAGRSIAAGTKLVAADGSVGVVRADRTVELKHLPYAGQYHSSIVSAMTAQVNAALAAGRSIAAGTKLVAADGSVGVVRADRTVELKHLPYAGQYHSSIVSAMTAQVNAALAAGRSIAAGTKLVAADGSVGVVRADRTVELKHLPYAATLAGGQVGQVGQVGQLAGAAGGAARPPPPPPYPGTLRTPQPPPPPYPQNVNQEQPLLLEELLEQEKREQEREGGEWAASAAPAPAPPPPAPPAIPLYAGSAPPAPPAPHEREPDAHQRLLYEQWLKQYNAFAADQQRYYEVEVQKLRKIRKSLNSKQRQLRKSGNELMPNDAAELQRVSTEQQALQKHLEAARKQARQHSMLIQEYETKQRQQNPQLTQQTVINQQQITSNQTVFAQNQNINQGQQVQQQTTINRPMQLGLQGATIQQQQTLIRTQQTVIGADGQPISQQRIGLVTSPLNTQGRLLQGGRTLVIEQSGAPQQQLVRQLSGVQERPQSVGGMVQFGQQQMGGVRTSMQQGPQTPRTPGARPAMSPLHVQSPHSQSPLHSLAPQSPLHHLTSPMQSPLHSQQSPLHHTSQSPLHPSTQSPHHTQQSPLHSQQSPMHVQQTNMPQQSPMHQSPMHQSPMHPQQSPMHQSQMHSQQSPMHQQSPLHAQQMQVSQHSPMPQQSPMHSQQSPMHMQQSPMHTQQSPMQTSMSPQHFLQQLQAQRTSPQLPTPSRSPQIYQQSQIQSPVASHSPQMQNVDYGTGRFSRPAPGCSPLPTRFARPPHHQQGIRVGGPFGGRQQTSPLGSPQPLPSPGNPANEMARQQMLQRQQYSPMGGAPASPSVARSPHVARTPTPSASPAASPAPGGPHEHGGGLHGPHAPHVPCEHGGGLHGPHAAAPLPPGYRYFKPGLFGGAPGWPPRDDDRRRPAHLTKVSILKRRTPPRPRLLNTPSHHAEEIVDPNNSPSASDTRSYVVYTPDALDYGQRSSRSDEPRLSLTRSDDDDDVEELVEHLDDDDIVLVEPDAISPEERIATEEDFEELIDSGKPDDEVEDETVERAPTRTETTTKTVAVISLSTGKQPVQQYKILNPGANPRARLPLLSATMLSPHSNTKILDEVSQATVASVSIANQTISVPVLKNLSVPISSVASHVGGVGKSQIKKVPLNLTNPPLTINMSTPPLSKPISSVISVISSNVPKVANINPPRVPVSILTQHQVKQKIVKTIEKPMMLALSNSKLSSLSVTHDATLPAKIFQDDAASPDSTVSSENQDKDMNTNPMTSTSQQLSGMSSQGTSQMDQRPRLFKEPNKDIDIESEISQQTELPHTLCLSDRTPLLLGKADIKSPDPIPEKIPDNIMEGDDEDKPEDNIPSNLLLAYNKSISEPPPPPPMSDKSEENVVKTIKAIANQTKEMVIDSNMQITSDMAQDSVQISIPSPTPSQERYLNDITMQEHHETAENTKHVETFEDMLCILENIGDDAKTYGMKQPNPKQNNPNIQNPNVNPQKPEPKEPQEQTTFAKREPERIAIQTATVPQLSPLSQPAELTSNMANVSQQLQTIMSSLNPKPSKVDTQPVMRKNSDATTPTQVNFENLLPSSKVEVAVSRPSPIQRIEKPAPTIPSSDSMPMSVAQAIGSRVNTLSSMGQMRKSPNVSPINSPVSLQNSLMKSPAPMISNPSFSPMDESGPTSVASQIIQMPALSKIHSSTAPGTMIHSNNTITTSMSGFQTKQSLPTSILGHTLLQPSRQINASNLSFNQQSISTSQPPALVMTSRPMMGNKEPAPPNVTVRTHSIVNPGINQIQAKPAPPGSINFMSSKLLHTQLTSPLKRSKSTDEPKSEVIVGHIQPTKRHSVEAVVVKSEPMETDEPNTSTANTDTGNKQQHSMQQSTVSQNKNDESQNVLLKQLLQTTTTAATVVPQRTLTIQRTAPALGTIPSLEAQLARPSIPPPTLSLSQEVEIPKNSPRHNIMSSNIVNSPFNTRPIQTIPTSTISPLTQTSTQSLMDVRKPPMKMINKEDTTPIPENSPTMKSMQMYPMSIENQQLQQAIKKEIAPPQQSPVHRPFTPMDVKKELLDESSQQSATSGVSTASDQGKLDQPMKEEFPESVNMDTSSEVNAPETPSEAKKRKRREYQQKKRKQLQMNMKAAAENNLNATNAKKRPRKGSRYEEDYDTFIDNLMAQLRLLPAMQIQEPALTTNFAVCPLFGSGDLTKLKNKDYDVLKGDLVGEFGNAKIPNIGDYYNTKPFGEEEPLPEKPPASTQRGFYDQEFQPILFDDDPEDKKLDFVCKERDTDTPDSIVSCSSPECLDTEPPNRFPGLRLIDDEEEDEDSDSASGRISPVIPIIAPVPIRVKPISLYQSKDDEDSQKALKALDTDAGKVKGGDSPGSTETNENVTVTLTLTSGAAEDILGVLKELAGILHIPPPTSYQIIERTATPPSHKLGLYRSKGKDGKEGTPIDIQSILNGAAKFCRHCDVVILDSVVRAKASEFPLLSANKGNAEEILCDSESELYFCSTQCYESFAWRPTNIILDGKTKTTVKEDNKSDVDTNLSKERDDFDTASTESMETDDLDIKPDIKDEKMDLSFMDSLDNDELMKEVGDDVSALDEDLKSEQDEKSNQSTAEREKYRGIRYKAWSPGCIGPPVKYKRPTDRELTELVFRTGVAIMPVTNEDSRRCELCGIQGDGVADGVSRLLNCDVNRWVHLNCALWSEGVYETVSGALMNVETALAAGSNATCAVCRRLGATVRCFKVRCGSVYHLGCAVKDNCVFYKNKTAFCASHAPKNEKDNELTTLSVQRRVYISRDEQRQVASVMLHSDTNHLIRVGGLIFLSPGHLLPHQLAAFHTPNYIYPIGYKIVRFYWSMSRANCRCRYLCWITEEAGRPRFHVRAQDEPRDECAAPTPRAAWANVLDAVAALREGRSEDGVLKLWPNYVTGEDLFGLTEPAVVRVLESLPGIETLTDYRFKFGRSALLEGGLAVNPSGCARSEARARSTWRRTGTRSLLPAAPAPPPAADHPACPYSKQFVHTKSSQYKKMKSEWRNNVYLARSKIQGLGLYAAKDLEKHTMVIEYIGEIIRSELSEIREKQYEAKNRGIYMFRLDERRVVDATLSGGLARYINHSCQPNCVAETVEVDRHLRIIIFAKRRIARGEELAYDYKFDIEDDAHKIMCMCGAPNCRKWMN</sequence>
<dbReference type="InterPro" id="IPR003888">
    <property type="entry name" value="FYrich_N"/>
</dbReference>
<feature type="domain" description="PHD-type" evidence="17">
    <location>
        <begin position="1839"/>
        <end position="1894"/>
    </location>
</feature>
<keyword evidence="22" id="KW-1185">Reference proteome</keyword>
<keyword evidence="13" id="KW-0539">Nucleus</keyword>
<proteinExistence type="predicted"/>
<feature type="compositionally biased region" description="Polar residues" evidence="16">
    <location>
        <begin position="2728"/>
        <end position="2737"/>
    </location>
</feature>
<keyword evidence="4" id="KW-0808">Transferase</keyword>
<feature type="compositionally biased region" description="Polar residues" evidence="16">
    <location>
        <begin position="2781"/>
        <end position="2792"/>
    </location>
</feature>
<dbReference type="SMART" id="SM00317">
    <property type="entry name" value="SET"/>
    <property type="match status" value="1"/>
</dbReference>
<feature type="compositionally biased region" description="Low complexity" evidence="16">
    <location>
        <begin position="2651"/>
        <end position="2676"/>
    </location>
</feature>
<feature type="compositionally biased region" description="Low complexity" evidence="16">
    <location>
        <begin position="4076"/>
        <end position="4091"/>
    </location>
</feature>
<feature type="compositionally biased region" description="Basic and acidic residues" evidence="16">
    <location>
        <begin position="4850"/>
        <end position="4865"/>
    </location>
</feature>
<evidence type="ECO:0000256" key="10">
    <source>
        <dbReference type="ARBA" id="ARBA00022853"/>
    </source>
</evidence>
<feature type="compositionally biased region" description="Basic and acidic residues" evidence="16">
    <location>
        <begin position="5879"/>
        <end position="5898"/>
    </location>
</feature>
<dbReference type="InterPro" id="IPR013083">
    <property type="entry name" value="Znf_RING/FYVE/PHD"/>
</dbReference>
<dbReference type="Pfam" id="PF00856">
    <property type="entry name" value="SET"/>
    <property type="match status" value="1"/>
</dbReference>
<feature type="compositionally biased region" description="Polar residues" evidence="16">
    <location>
        <begin position="5310"/>
        <end position="5323"/>
    </location>
</feature>
<feature type="domain" description="Post-SET" evidence="19">
    <location>
        <begin position="6506"/>
        <end position="6522"/>
    </location>
</feature>
<protein>
    <recommendedName>
        <fullName evidence="23">Histone-lysine N-methyltransferase 2C-like</fullName>
    </recommendedName>
</protein>
<feature type="region of interest" description="Disordered" evidence="16">
    <location>
        <begin position="4684"/>
        <end position="4714"/>
    </location>
</feature>
<feature type="compositionally biased region" description="Polar residues" evidence="16">
    <location>
        <begin position="4092"/>
        <end position="4103"/>
    </location>
</feature>
<evidence type="ECO:0000313" key="21">
    <source>
        <dbReference type="EMBL" id="KAJ8727392.1"/>
    </source>
</evidence>
<dbReference type="GO" id="GO:0045944">
    <property type="term" value="P:positive regulation of transcription by RNA polymerase II"/>
    <property type="evidence" value="ECO:0007669"/>
    <property type="project" value="TreeGrafter"/>
</dbReference>
<dbReference type="PROSITE" id="PS51542">
    <property type="entry name" value="FYRN"/>
    <property type="match status" value="1"/>
</dbReference>
<dbReference type="FunFam" id="3.30.40.10:FF:000852">
    <property type="entry name" value="Histone-lysine N-methyltransferase 2C"/>
    <property type="match status" value="1"/>
</dbReference>
<comment type="subcellular location">
    <subcellularLocation>
        <location evidence="1">Nucleus</location>
    </subcellularLocation>
</comment>
<feature type="region of interest" description="Disordered" evidence="16">
    <location>
        <begin position="1972"/>
        <end position="2014"/>
    </location>
</feature>
<dbReference type="InterPro" id="IPR001965">
    <property type="entry name" value="Znf_PHD"/>
</dbReference>
<evidence type="ECO:0000256" key="5">
    <source>
        <dbReference type="ARBA" id="ARBA00022691"/>
    </source>
</evidence>
<feature type="compositionally biased region" description="Low complexity" evidence="16">
    <location>
        <begin position="2473"/>
        <end position="2508"/>
    </location>
</feature>
<feature type="region of interest" description="Disordered" evidence="16">
    <location>
        <begin position="4388"/>
        <end position="4409"/>
    </location>
</feature>
<keyword evidence="6" id="KW-0479">Metal-binding</keyword>
<feature type="region of interest" description="Disordered" evidence="16">
    <location>
        <begin position="2197"/>
        <end position="2227"/>
    </location>
</feature>
<dbReference type="SMART" id="SM00542">
    <property type="entry name" value="FYRC"/>
    <property type="match status" value="1"/>
</dbReference>
<feature type="region of interest" description="Disordered" evidence="16">
    <location>
        <begin position="5414"/>
        <end position="5482"/>
    </location>
</feature>
<dbReference type="InterPro" id="IPR019787">
    <property type="entry name" value="Znf_PHD-finger"/>
</dbReference>
<dbReference type="Gene3D" id="2.170.270.10">
    <property type="entry name" value="SET domain"/>
    <property type="match status" value="1"/>
</dbReference>
<keyword evidence="11" id="KW-0805">Transcription regulation</keyword>
<dbReference type="Gene3D" id="3.30.160.360">
    <property type="match status" value="1"/>
</dbReference>
<keyword evidence="10" id="KW-0156">Chromatin regulator</keyword>
<dbReference type="Pfam" id="PF05964">
    <property type="entry name" value="FYRN"/>
    <property type="match status" value="1"/>
</dbReference>
<evidence type="ECO:0000259" key="20">
    <source>
        <dbReference type="PROSITE" id="PS51805"/>
    </source>
</evidence>
<keyword evidence="8 14" id="KW-0863">Zinc-finger</keyword>
<dbReference type="SMART" id="SM00249">
    <property type="entry name" value="PHD"/>
    <property type="match status" value="8"/>
</dbReference>
<dbReference type="PROSITE" id="PS50868">
    <property type="entry name" value="POST_SET"/>
    <property type="match status" value="1"/>
</dbReference>
<feature type="compositionally biased region" description="Polar residues" evidence="16">
    <location>
        <begin position="1585"/>
        <end position="1603"/>
    </location>
</feature>
<feature type="domain" description="PHD-type" evidence="20">
    <location>
        <begin position="6014"/>
        <end position="6122"/>
    </location>
</feature>
<dbReference type="GO" id="GO:0044666">
    <property type="term" value="C:MLL3/4 complex"/>
    <property type="evidence" value="ECO:0007669"/>
    <property type="project" value="TreeGrafter"/>
</dbReference>
<feature type="region of interest" description="Disordered" evidence="16">
    <location>
        <begin position="4906"/>
        <end position="4927"/>
    </location>
</feature>
<feature type="compositionally biased region" description="Polar residues" evidence="16">
    <location>
        <begin position="5417"/>
        <end position="5432"/>
    </location>
</feature>
<evidence type="ECO:0000256" key="13">
    <source>
        <dbReference type="ARBA" id="ARBA00023242"/>
    </source>
</evidence>
<dbReference type="SUPFAM" id="SSF82199">
    <property type="entry name" value="SET domain"/>
    <property type="match status" value="1"/>
</dbReference>
<feature type="region of interest" description="Disordered" evidence="16">
    <location>
        <begin position="1577"/>
        <end position="1620"/>
    </location>
</feature>
<dbReference type="FunFam" id="3.30.40.10:FF:000002">
    <property type="entry name" value="Histone-lysine N-methyltransferase"/>
    <property type="match status" value="1"/>
</dbReference>
<feature type="compositionally biased region" description="Low complexity" evidence="16">
    <location>
        <begin position="4197"/>
        <end position="4208"/>
    </location>
</feature>
<evidence type="ECO:0000256" key="1">
    <source>
        <dbReference type="ARBA" id="ARBA00004123"/>
    </source>
</evidence>
<feature type="compositionally biased region" description="Basic and acidic residues" evidence="16">
    <location>
        <begin position="2586"/>
        <end position="2596"/>
    </location>
</feature>
<feature type="compositionally biased region" description="Basic and acidic residues" evidence="16">
    <location>
        <begin position="2214"/>
        <end position="2227"/>
    </location>
</feature>
<evidence type="ECO:0000256" key="2">
    <source>
        <dbReference type="ARBA" id="ARBA00022553"/>
    </source>
</evidence>
<dbReference type="Gene3D" id="1.10.30.10">
    <property type="entry name" value="High mobility group box domain"/>
    <property type="match status" value="1"/>
</dbReference>
<feature type="region of interest" description="Disordered" evidence="16">
    <location>
        <begin position="191"/>
        <end position="222"/>
    </location>
</feature>
<dbReference type="InterPro" id="IPR046341">
    <property type="entry name" value="SET_dom_sf"/>
</dbReference>
<feature type="region of interest" description="Disordered" evidence="16">
    <location>
        <begin position="2452"/>
        <end position="2508"/>
    </location>
</feature>
<feature type="compositionally biased region" description="Polar residues" evidence="16">
    <location>
        <begin position="4619"/>
        <end position="4642"/>
    </location>
</feature>
<feature type="compositionally biased region" description="Polar residues" evidence="16">
    <location>
        <begin position="3874"/>
        <end position="3884"/>
    </location>
</feature>
<feature type="region of interest" description="Disordered" evidence="16">
    <location>
        <begin position="3585"/>
        <end position="3633"/>
    </location>
</feature>
<dbReference type="CDD" id="cd15514">
    <property type="entry name" value="PHD6_KMT2C_like"/>
    <property type="match status" value="1"/>
</dbReference>
<feature type="compositionally biased region" description="Pro residues" evidence="16">
    <location>
        <begin position="3603"/>
        <end position="3614"/>
    </location>
</feature>
<dbReference type="FunFam" id="1.10.30.10:FF:000009">
    <property type="entry name" value="Histone-lysine N-methyltransferase"/>
    <property type="match status" value="1"/>
</dbReference>
<evidence type="ECO:0000256" key="3">
    <source>
        <dbReference type="ARBA" id="ARBA00022603"/>
    </source>
</evidence>
<dbReference type="CDD" id="cd15509">
    <property type="entry name" value="PHD1_KMT2C_like"/>
    <property type="match status" value="1"/>
</dbReference>